<name>A0A368GZG8_ANCCA</name>
<evidence type="ECO:0000256" key="1">
    <source>
        <dbReference type="SAM" id="MobiDB-lite"/>
    </source>
</evidence>
<gene>
    <name evidence="2" type="ORF">ANCCAN_04220</name>
</gene>
<dbReference type="AlphaFoldDB" id="A0A368GZG8"/>
<accession>A0A368GZG8</accession>
<evidence type="ECO:0000313" key="3">
    <source>
        <dbReference type="Proteomes" id="UP000252519"/>
    </source>
</evidence>
<comment type="caution">
    <text evidence="2">The sequence shown here is derived from an EMBL/GenBank/DDBJ whole genome shotgun (WGS) entry which is preliminary data.</text>
</comment>
<dbReference type="Proteomes" id="UP000252519">
    <property type="component" value="Unassembled WGS sequence"/>
</dbReference>
<feature type="region of interest" description="Disordered" evidence="1">
    <location>
        <begin position="44"/>
        <end position="90"/>
    </location>
</feature>
<evidence type="ECO:0000313" key="2">
    <source>
        <dbReference type="EMBL" id="RCN49763.1"/>
    </source>
</evidence>
<reference evidence="2 3" key="1">
    <citation type="submission" date="2014-10" db="EMBL/GenBank/DDBJ databases">
        <title>Draft genome of the hookworm Ancylostoma caninum.</title>
        <authorList>
            <person name="Mitreva M."/>
        </authorList>
    </citation>
    <scope>NUCLEOTIDE SEQUENCE [LARGE SCALE GENOMIC DNA]</scope>
    <source>
        <strain evidence="2 3">Baltimore</strain>
    </source>
</reference>
<keyword evidence="3" id="KW-1185">Reference proteome</keyword>
<feature type="compositionally biased region" description="Low complexity" evidence="1">
    <location>
        <begin position="71"/>
        <end position="82"/>
    </location>
</feature>
<protein>
    <submittedName>
        <fullName evidence="2">Uncharacterized protein</fullName>
    </submittedName>
</protein>
<sequence>MMMANFIVSFNDGSTVTRHLLFALHSNSSFSISPADYTNLARAGSTKFPRAGSTKCARADSTTSSRDESTKSTCTESTKFSSPQEFAPGR</sequence>
<organism evidence="2 3">
    <name type="scientific">Ancylostoma caninum</name>
    <name type="common">Dog hookworm</name>
    <dbReference type="NCBI Taxonomy" id="29170"/>
    <lineage>
        <taxon>Eukaryota</taxon>
        <taxon>Metazoa</taxon>
        <taxon>Ecdysozoa</taxon>
        <taxon>Nematoda</taxon>
        <taxon>Chromadorea</taxon>
        <taxon>Rhabditida</taxon>
        <taxon>Rhabditina</taxon>
        <taxon>Rhabditomorpha</taxon>
        <taxon>Strongyloidea</taxon>
        <taxon>Ancylostomatidae</taxon>
        <taxon>Ancylostomatinae</taxon>
        <taxon>Ancylostoma</taxon>
    </lineage>
</organism>
<dbReference type="EMBL" id="JOJR01000030">
    <property type="protein sequence ID" value="RCN49763.1"/>
    <property type="molecule type" value="Genomic_DNA"/>
</dbReference>
<proteinExistence type="predicted"/>